<dbReference type="EMBL" id="FR695864">
    <property type="protein sequence ID" value="CBX26690.1"/>
    <property type="molecule type" value="Genomic_DNA"/>
</dbReference>
<name>E1Y7Z6_9BACT</name>
<accession>E1Y7Z6</accession>
<dbReference type="AlphaFoldDB" id="E1Y7Z6"/>
<protein>
    <submittedName>
        <fullName evidence="1">Uncharacterized protein</fullName>
    </submittedName>
</protein>
<organism evidence="1">
    <name type="scientific">uncultured Desulfobacterium sp</name>
    <dbReference type="NCBI Taxonomy" id="201089"/>
    <lineage>
        <taxon>Bacteria</taxon>
        <taxon>Pseudomonadati</taxon>
        <taxon>Thermodesulfobacteriota</taxon>
        <taxon>Desulfobacteria</taxon>
        <taxon>Desulfobacterales</taxon>
        <taxon>Desulfobacteriaceae</taxon>
        <taxon>Desulfobacterium</taxon>
        <taxon>environmental samples</taxon>
    </lineage>
</organism>
<evidence type="ECO:0000313" key="1">
    <source>
        <dbReference type="EMBL" id="CBX26690.1"/>
    </source>
</evidence>
<sequence length="42" mass="4879">MEHTKEKGKIMVADFFVKNAANLFATEPELFFMISGLQRKIF</sequence>
<proteinExistence type="predicted"/>
<reference evidence="1" key="1">
    <citation type="journal article" date="2011" name="Environ. Microbiol.">
        <title>Genomic insights into the metabolic potential of the polycyclic aromatic hydrocarbon degrading sulfate-reducing Deltaproteobacterium N47.</title>
        <authorList>
            <person name="Bergmann F."/>
            <person name="Selesi D."/>
            <person name="Weinmaier T."/>
            <person name="Tischler P."/>
            <person name="Rattei T."/>
            <person name="Meckenstock R.U."/>
        </authorList>
    </citation>
    <scope>NUCLEOTIDE SEQUENCE</scope>
</reference>
<gene>
    <name evidence="1" type="ORF">N47_A07190</name>
</gene>